<reference evidence="2" key="1">
    <citation type="submission" date="2021-09" db="EMBL/GenBank/DDBJ databases">
        <authorList>
            <person name="Martin H S."/>
        </authorList>
    </citation>
    <scope>NUCLEOTIDE SEQUENCE</scope>
</reference>
<dbReference type="OrthoDB" id="7434781at2759"/>
<dbReference type="AlphaFoldDB" id="A0A8J2RA91"/>
<proteinExistence type="predicted"/>
<sequence length="229" mass="25569">MSTISNEALPASGSRSIEVISNPAPIEGSERDSEDCTYGEALVPHRVILDFTPNEECDNDFVQRKCVAFWDFINSKPELNNLCAISDQSYDLDLSEVSVEPDSIRSTGLKALPPDSPKNQEKTAVSMLEFVEEKGLIDRAFEARLPKLHCDLDLVSYSNETFVSKVSTLSESPSSKPYKQNKQRKKPDKVSSPKLRKFCKNLQKWNVEHPKSMAQPGPVPVLQADVKLL</sequence>
<dbReference type="Proteomes" id="UP000789524">
    <property type="component" value="Unassembled WGS sequence"/>
</dbReference>
<protein>
    <submittedName>
        <fullName evidence="2">(African queen) hypothetical protein</fullName>
    </submittedName>
</protein>
<evidence type="ECO:0000256" key="1">
    <source>
        <dbReference type="SAM" id="MobiDB-lite"/>
    </source>
</evidence>
<organism evidence="2 3">
    <name type="scientific">Danaus chrysippus</name>
    <name type="common">African queen</name>
    <dbReference type="NCBI Taxonomy" id="151541"/>
    <lineage>
        <taxon>Eukaryota</taxon>
        <taxon>Metazoa</taxon>
        <taxon>Ecdysozoa</taxon>
        <taxon>Arthropoda</taxon>
        <taxon>Hexapoda</taxon>
        <taxon>Insecta</taxon>
        <taxon>Pterygota</taxon>
        <taxon>Neoptera</taxon>
        <taxon>Endopterygota</taxon>
        <taxon>Lepidoptera</taxon>
        <taxon>Glossata</taxon>
        <taxon>Ditrysia</taxon>
        <taxon>Papilionoidea</taxon>
        <taxon>Nymphalidae</taxon>
        <taxon>Danainae</taxon>
        <taxon>Danaini</taxon>
        <taxon>Danaina</taxon>
        <taxon>Danaus</taxon>
        <taxon>Anosia</taxon>
    </lineage>
</organism>
<accession>A0A8J2RA91</accession>
<name>A0A8J2RA91_9NEOP</name>
<keyword evidence="3" id="KW-1185">Reference proteome</keyword>
<gene>
    <name evidence="2" type="ORF">DCHRY22_LOCUS14933</name>
</gene>
<feature type="compositionally biased region" description="Polar residues" evidence="1">
    <location>
        <begin position="169"/>
        <end position="178"/>
    </location>
</feature>
<comment type="caution">
    <text evidence="2">The sequence shown here is derived from an EMBL/GenBank/DDBJ whole genome shotgun (WGS) entry which is preliminary data.</text>
</comment>
<evidence type="ECO:0000313" key="2">
    <source>
        <dbReference type="EMBL" id="CAG9584327.1"/>
    </source>
</evidence>
<feature type="region of interest" description="Disordered" evidence="1">
    <location>
        <begin position="169"/>
        <end position="193"/>
    </location>
</feature>
<dbReference type="EMBL" id="CAKASE010000082">
    <property type="protein sequence ID" value="CAG9584327.1"/>
    <property type="molecule type" value="Genomic_DNA"/>
</dbReference>
<evidence type="ECO:0000313" key="3">
    <source>
        <dbReference type="Proteomes" id="UP000789524"/>
    </source>
</evidence>